<dbReference type="InterPro" id="IPR029060">
    <property type="entry name" value="PIN-like_dom_sf"/>
</dbReference>
<dbReference type="InterPro" id="IPR008918">
    <property type="entry name" value="HhH2"/>
</dbReference>
<dbReference type="Gene3D" id="3.40.50.1010">
    <property type="entry name" value="5'-nuclease"/>
    <property type="match status" value="1"/>
</dbReference>
<dbReference type="SUPFAM" id="SSF88723">
    <property type="entry name" value="PIN domain-like"/>
    <property type="match status" value="1"/>
</dbReference>
<evidence type="ECO:0000256" key="3">
    <source>
        <dbReference type="ARBA" id="ARBA00023125"/>
    </source>
</evidence>
<dbReference type="GO" id="GO:0008409">
    <property type="term" value="F:5'-3' exonuclease activity"/>
    <property type="evidence" value="ECO:0007669"/>
    <property type="project" value="InterPro"/>
</dbReference>
<dbReference type="PANTHER" id="PTHR42646:SF2">
    <property type="entry name" value="5'-3' EXONUCLEASE FAMILY PROTEIN"/>
    <property type="match status" value="1"/>
</dbReference>
<dbReference type="RefSeq" id="WP_153283144.1">
    <property type="nucleotide sequence ID" value="NZ_CP045644.1"/>
</dbReference>
<evidence type="ECO:0000256" key="1">
    <source>
        <dbReference type="ARBA" id="ARBA00022722"/>
    </source>
</evidence>
<keyword evidence="2" id="KW-0378">Hydrolase</keyword>
<dbReference type="CDD" id="cd09860">
    <property type="entry name" value="PIN_T4-like"/>
    <property type="match status" value="1"/>
</dbReference>
<dbReference type="InterPro" id="IPR020046">
    <property type="entry name" value="5-3_exonucl_a-hlix_arch_N"/>
</dbReference>
<dbReference type="InterPro" id="IPR020045">
    <property type="entry name" value="DNA_polI_H3TH"/>
</dbReference>
<dbReference type="Pfam" id="PF02739">
    <property type="entry name" value="5_3_exonuc_N"/>
    <property type="match status" value="1"/>
</dbReference>
<dbReference type="SMART" id="SM00279">
    <property type="entry name" value="HhH2"/>
    <property type="match status" value="1"/>
</dbReference>
<dbReference type="SMART" id="SM00475">
    <property type="entry name" value="53EXOc"/>
    <property type="match status" value="1"/>
</dbReference>
<reference evidence="5 6" key="1">
    <citation type="submission" date="2019-10" db="EMBL/GenBank/DDBJ databases">
        <title>Complete genome sequence of Variovorax paradoxus 5C-2.</title>
        <authorList>
            <person name="Gogoleva N.E."/>
            <person name="Balkin A.S."/>
        </authorList>
    </citation>
    <scope>NUCLEOTIDE SEQUENCE [LARGE SCALE GENOMIC DNA]</scope>
    <source>
        <strain evidence="5 6">5C-2</strain>
    </source>
</reference>
<dbReference type="InterPro" id="IPR002421">
    <property type="entry name" value="5-3_exonuclease"/>
</dbReference>
<evidence type="ECO:0000313" key="6">
    <source>
        <dbReference type="Proteomes" id="UP000326780"/>
    </source>
</evidence>
<accession>A0A5Q0M7Q2</accession>
<dbReference type="GO" id="GO:0033567">
    <property type="term" value="P:DNA replication, Okazaki fragment processing"/>
    <property type="evidence" value="ECO:0007669"/>
    <property type="project" value="InterPro"/>
</dbReference>
<dbReference type="Proteomes" id="UP000326780">
    <property type="component" value="Chromosome"/>
</dbReference>
<dbReference type="GO" id="GO:0017108">
    <property type="term" value="F:5'-flap endonuclease activity"/>
    <property type="evidence" value="ECO:0007669"/>
    <property type="project" value="InterPro"/>
</dbReference>
<dbReference type="EMBL" id="CP045644">
    <property type="protein sequence ID" value="QFZ84525.1"/>
    <property type="molecule type" value="Genomic_DNA"/>
</dbReference>
<evidence type="ECO:0000256" key="2">
    <source>
        <dbReference type="ARBA" id="ARBA00022801"/>
    </source>
</evidence>
<dbReference type="SUPFAM" id="SSF47807">
    <property type="entry name" value="5' to 3' exonuclease, C-terminal subdomain"/>
    <property type="match status" value="1"/>
</dbReference>
<keyword evidence="1" id="KW-0540">Nuclease</keyword>
<keyword evidence="3" id="KW-0238">DNA-binding</keyword>
<dbReference type="GO" id="GO:0003677">
    <property type="term" value="F:DNA binding"/>
    <property type="evidence" value="ECO:0007669"/>
    <property type="project" value="UniProtKB-KW"/>
</dbReference>
<dbReference type="AlphaFoldDB" id="A0A5Q0M7Q2"/>
<evidence type="ECO:0000313" key="5">
    <source>
        <dbReference type="EMBL" id="QFZ84525.1"/>
    </source>
</evidence>
<gene>
    <name evidence="5" type="ORF">GFK26_18015</name>
</gene>
<evidence type="ECO:0000259" key="4">
    <source>
        <dbReference type="SMART" id="SM00475"/>
    </source>
</evidence>
<proteinExistence type="predicted"/>
<protein>
    <recommendedName>
        <fullName evidence="4">5'-3' exonuclease domain-containing protein</fullName>
    </recommendedName>
</protein>
<feature type="domain" description="5'-3' exonuclease" evidence="4">
    <location>
        <begin position="3"/>
        <end position="277"/>
    </location>
</feature>
<dbReference type="InterPro" id="IPR036279">
    <property type="entry name" value="5-3_exonuclease_C_sf"/>
</dbReference>
<dbReference type="PANTHER" id="PTHR42646">
    <property type="entry name" value="FLAP ENDONUCLEASE XNI"/>
    <property type="match status" value="1"/>
</dbReference>
<dbReference type="Gene3D" id="1.10.150.20">
    <property type="entry name" value="5' to 3' exonuclease, C-terminal subdomain"/>
    <property type="match status" value="1"/>
</dbReference>
<dbReference type="InterPro" id="IPR038969">
    <property type="entry name" value="FEN"/>
</dbReference>
<organism evidence="5 6">
    <name type="scientific">Variovorax paradoxus</name>
    <dbReference type="NCBI Taxonomy" id="34073"/>
    <lineage>
        <taxon>Bacteria</taxon>
        <taxon>Pseudomonadati</taxon>
        <taxon>Pseudomonadota</taxon>
        <taxon>Betaproteobacteria</taxon>
        <taxon>Burkholderiales</taxon>
        <taxon>Comamonadaceae</taxon>
        <taxon>Variovorax</taxon>
    </lineage>
</organism>
<name>A0A5Q0M7Q2_VARPD</name>
<sequence>MAKHIQLIDGNSIAHANHNGSVLTMGGPSGMQVQAIFGFLRSLKAMLEKDPGEPVVLWDGKAQWRLDIFPEYKGNRTQRDPKQEAHHKAFKKQTPIIEKAVALLGVKQMRSPLLEADDLARHLVTAIVAANKLKAPADRTRITLVSGDKDWLQLVQEDVEWFDPIRDRRVTSANFFEFTGYMTPAEFVEGKCLQGDSSDNIPGIYKLGETTAQQLLARWKSIERFFAEVDAGTYTPATRKSKTATSKHPEELLASPEGRVLFRRNVQLMDMKHCRKPEQGEMIIQAAPGSREGFLELCGRLSFASMLREQGMFLRHFPNCK</sequence>
<dbReference type="Pfam" id="PF01367">
    <property type="entry name" value="5_3_exonuc"/>
    <property type="match status" value="1"/>
</dbReference>